<protein>
    <recommendedName>
        <fullName evidence="4">GPI ethanolamine phosphate transferase 3</fullName>
    </recommendedName>
</protein>
<dbReference type="Gene3D" id="3.40.720.10">
    <property type="entry name" value="Alkaline Phosphatase, subunit A"/>
    <property type="match status" value="1"/>
</dbReference>
<dbReference type="PANTHER" id="PTHR23071:SF1">
    <property type="entry name" value="GPI ETHANOLAMINE PHOSPHATE TRANSFERASE 3"/>
    <property type="match status" value="1"/>
</dbReference>
<evidence type="ECO:0000313" key="3">
    <source>
        <dbReference type="Proteomes" id="UP000230423"/>
    </source>
</evidence>
<dbReference type="InterPro" id="IPR017850">
    <property type="entry name" value="Alkaline_phosphatase_core_sf"/>
</dbReference>
<name>A0A2G9UM21_TELCI</name>
<evidence type="ECO:0000256" key="1">
    <source>
        <dbReference type="SAM" id="MobiDB-lite"/>
    </source>
</evidence>
<feature type="region of interest" description="Disordered" evidence="1">
    <location>
        <begin position="178"/>
        <end position="198"/>
    </location>
</feature>
<dbReference type="GO" id="GO:0005789">
    <property type="term" value="C:endoplasmic reticulum membrane"/>
    <property type="evidence" value="ECO:0007669"/>
    <property type="project" value="TreeGrafter"/>
</dbReference>
<proteinExistence type="predicted"/>
<dbReference type="AlphaFoldDB" id="A0A2G9UM21"/>
<evidence type="ECO:0008006" key="4">
    <source>
        <dbReference type="Google" id="ProtNLM"/>
    </source>
</evidence>
<sequence>MPGVAKLIKRGAEIGLFVADPPTTSLQRIKALTTGTLPTFIDAGDNFAPSPNINEDSIPFQAWSRNLTTTFMGDNTWTSLYPDVFTRSYPFDSFDINDLDSVDDAVRELLREELRSPQASDFIIAHVLGVDHCGHKYGPNHIQMASTLRKIDNVIVETANALSSGDLLVVLGDHGMTTTGDHGGDSDDETHAGLMVGG</sequence>
<dbReference type="EMBL" id="KZ345987">
    <property type="protein sequence ID" value="PIO71311.1"/>
    <property type="molecule type" value="Genomic_DNA"/>
</dbReference>
<gene>
    <name evidence="2" type="ORF">TELCIR_06795</name>
</gene>
<dbReference type="PANTHER" id="PTHR23071">
    <property type="entry name" value="PHOSPHATIDYLINOSITOL GLYCAN"/>
    <property type="match status" value="1"/>
</dbReference>
<dbReference type="GO" id="GO:0051377">
    <property type="term" value="F:mannose-ethanolamine phosphotransferase activity"/>
    <property type="evidence" value="ECO:0007669"/>
    <property type="project" value="TreeGrafter"/>
</dbReference>
<organism evidence="2 3">
    <name type="scientific">Teladorsagia circumcincta</name>
    <name type="common">Brown stomach worm</name>
    <name type="synonym">Ostertagia circumcincta</name>
    <dbReference type="NCBI Taxonomy" id="45464"/>
    <lineage>
        <taxon>Eukaryota</taxon>
        <taxon>Metazoa</taxon>
        <taxon>Ecdysozoa</taxon>
        <taxon>Nematoda</taxon>
        <taxon>Chromadorea</taxon>
        <taxon>Rhabditida</taxon>
        <taxon>Rhabditina</taxon>
        <taxon>Rhabditomorpha</taxon>
        <taxon>Strongyloidea</taxon>
        <taxon>Trichostrongylidae</taxon>
        <taxon>Teladorsagia</taxon>
    </lineage>
</organism>
<keyword evidence="3" id="KW-1185">Reference proteome</keyword>
<evidence type="ECO:0000313" key="2">
    <source>
        <dbReference type="EMBL" id="PIO71311.1"/>
    </source>
</evidence>
<feature type="compositionally biased region" description="Basic and acidic residues" evidence="1">
    <location>
        <begin position="182"/>
        <end position="191"/>
    </location>
</feature>
<dbReference type="InterPro" id="IPR002591">
    <property type="entry name" value="Phosphodiest/P_Trfase"/>
</dbReference>
<dbReference type="GO" id="GO:0006506">
    <property type="term" value="P:GPI anchor biosynthetic process"/>
    <property type="evidence" value="ECO:0007669"/>
    <property type="project" value="InterPro"/>
</dbReference>
<dbReference type="OrthoDB" id="272139at2759"/>
<accession>A0A2G9UM21</accession>
<dbReference type="Pfam" id="PF01663">
    <property type="entry name" value="Phosphodiest"/>
    <property type="match status" value="1"/>
</dbReference>
<reference evidence="2 3" key="1">
    <citation type="submission" date="2015-09" db="EMBL/GenBank/DDBJ databases">
        <title>Draft genome of the parasitic nematode Teladorsagia circumcincta isolate WARC Sus (inbred).</title>
        <authorList>
            <person name="Mitreva M."/>
        </authorList>
    </citation>
    <scope>NUCLEOTIDE SEQUENCE [LARGE SCALE GENOMIC DNA]</scope>
    <source>
        <strain evidence="2 3">S</strain>
    </source>
</reference>
<dbReference type="SUPFAM" id="SSF53649">
    <property type="entry name" value="Alkaline phosphatase-like"/>
    <property type="match status" value="1"/>
</dbReference>
<dbReference type="InterPro" id="IPR039524">
    <property type="entry name" value="PIGO/GPI13"/>
</dbReference>
<dbReference type="Proteomes" id="UP000230423">
    <property type="component" value="Unassembled WGS sequence"/>
</dbReference>